<proteinExistence type="predicted"/>
<gene>
    <name evidence="2" type="ORF">ACEZDJ_08860</name>
</gene>
<dbReference type="InterPro" id="IPR000073">
    <property type="entry name" value="AB_hydrolase_1"/>
</dbReference>
<dbReference type="SUPFAM" id="SSF53474">
    <property type="entry name" value="alpha/beta-Hydrolases"/>
    <property type="match status" value="1"/>
</dbReference>
<evidence type="ECO:0000313" key="2">
    <source>
        <dbReference type="EMBL" id="MFC1401396.1"/>
    </source>
</evidence>
<comment type="caution">
    <text evidence="2">The sequence shown here is derived from an EMBL/GenBank/DDBJ whole genome shotgun (WGS) entry which is preliminary data.</text>
</comment>
<sequence length="270" mass="28636">MPYAKTADGTSVYYETHGEGPAVVLVHGSGGHHAAWWQQVSALSRRYTVVTLDLRGFGRTSDAAAAVDLSEGLDAGLFPGDIIAVLKDAGIDRAVLAGQSIGAVAALRAALAEPGLVAGVVLAHSLGGISDPELSPLVAADRAEAVKLPVLDRLLTRAFRETDPAKTFLFRQMGTFNRAKMQDLRNLDTDGPTVAEINASGIPIYFLAGADDAVLSGKTVTRAAELLDHAHLDLVPDAPHAMYWEKPELFNAALERFLQLAYPNEETVTA</sequence>
<keyword evidence="3" id="KW-1185">Reference proteome</keyword>
<evidence type="ECO:0000313" key="3">
    <source>
        <dbReference type="Proteomes" id="UP001592528"/>
    </source>
</evidence>
<protein>
    <submittedName>
        <fullName evidence="2">Alpha/beta fold hydrolase</fullName>
    </submittedName>
</protein>
<name>A0ABV6UIW4_9ACTN</name>
<feature type="domain" description="AB hydrolase-1" evidence="1">
    <location>
        <begin position="23"/>
        <end position="253"/>
    </location>
</feature>
<dbReference type="Proteomes" id="UP001592528">
    <property type="component" value="Unassembled WGS sequence"/>
</dbReference>
<dbReference type="EMBL" id="JBHEZZ010000004">
    <property type="protein sequence ID" value="MFC1401396.1"/>
    <property type="molecule type" value="Genomic_DNA"/>
</dbReference>
<dbReference type="InterPro" id="IPR029058">
    <property type="entry name" value="AB_hydrolase_fold"/>
</dbReference>
<accession>A0ABV6UIW4</accession>
<dbReference type="PANTHER" id="PTHR46438:SF11">
    <property type="entry name" value="LIPASE-RELATED"/>
    <property type="match status" value="1"/>
</dbReference>
<dbReference type="GO" id="GO:0016787">
    <property type="term" value="F:hydrolase activity"/>
    <property type="evidence" value="ECO:0007669"/>
    <property type="project" value="UniProtKB-KW"/>
</dbReference>
<dbReference type="Pfam" id="PF12697">
    <property type="entry name" value="Abhydrolase_6"/>
    <property type="match status" value="1"/>
</dbReference>
<keyword evidence="2" id="KW-0378">Hydrolase</keyword>
<dbReference type="PANTHER" id="PTHR46438">
    <property type="entry name" value="ALPHA/BETA-HYDROLASES SUPERFAMILY PROTEIN"/>
    <property type="match status" value="1"/>
</dbReference>
<dbReference type="RefSeq" id="WP_030260139.1">
    <property type="nucleotide sequence ID" value="NZ_JBHEZZ010000004.1"/>
</dbReference>
<reference evidence="2 3" key="1">
    <citation type="submission" date="2024-09" db="EMBL/GenBank/DDBJ databases">
        <authorList>
            <person name="Lee S.D."/>
        </authorList>
    </citation>
    <scope>NUCLEOTIDE SEQUENCE [LARGE SCALE GENOMIC DNA]</scope>
    <source>
        <strain evidence="2 3">N1-5</strain>
    </source>
</reference>
<organism evidence="2 3">
    <name type="scientific">Streptacidiphilus cavernicola</name>
    <dbReference type="NCBI Taxonomy" id="3342716"/>
    <lineage>
        <taxon>Bacteria</taxon>
        <taxon>Bacillati</taxon>
        <taxon>Actinomycetota</taxon>
        <taxon>Actinomycetes</taxon>
        <taxon>Kitasatosporales</taxon>
        <taxon>Streptomycetaceae</taxon>
        <taxon>Streptacidiphilus</taxon>
    </lineage>
</organism>
<evidence type="ECO:0000259" key="1">
    <source>
        <dbReference type="Pfam" id="PF12697"/>
    </source>
</evidence>
<dbReference type="Gene3D" id="3.40.50.1820">
    <property type="entry name" value="alpha/beta hydrolase"/>
    <property type="match status" value="1"/>
</dbReference>